<evidence type="ECO:0000313" key="1">
    <source>
        <dbReference type="EMBL" id="SCZ66954.1"/>
    </source>
</evidence>
<sequence>MTMTRREELQQLMRENLEKTRAAIGKPVKSQIIVRSRAKVVVTMPGFKRKSRAKLETA</sequence>
<gene>
    <name evidence="1" type="ORF">SAMN03097708_03047</name>
</gene>
<keyword evidence="2" id="KW-1185">Reference proteome</keyword>
<protein>
    <submittedName>
        <fullName evidence="1">Uncharacterized protein</fullName>
    </submittedName>
</protein>
<proteinExistence type="predicted"/>
<dbReference type="EMBL" id="FMWD01000013">
    <property type="protein sequence ID" value="SCZ66954.1"/>
    <property type="molecule type" value="Genomic_DNA"/>
</dbReference>
<accession>A0A1G5QYL3</accession>
<dbReference type="AlphaFoldDB" id="A0A1G5QYL3"/>
<reference evidence="1 2" key="1">
    <citation type="submission" date="2016-10" db="EMBL/GenBank/DDBJ databases">
        <authorList>
            <person name="de Groot N.N."/>
        </authorList>
    </citation>
    <scope>NUCLEOTIDE SEQUENCE [LARGE SCALE GENOMIC DNA]</scope>
    <source>
        <strain evidence="1 2">HLD2</strain>
    </source>
</reference>
<evidence type="ECO:0000313" key="2">
    <source>
        <dbReference type="Proteomes" id="UP000199648"/>
    </source>
</evidence>
<dbReference type="Proteomes" id="UP000199648">
    <property type="component" value="Unassembled WGS sequence"/>
</dbReference>
<organism evidence="1 2">
    <name type="scientific">Thiohalomonas denitrificans</name>
    <dbReference type="NCBI Taxonomy" id="415747"/>
    <lineage>
        <taxon>Bacteria</taxon>
        <taxon>Pseudomonadati</taxon>
        <taxon>Pseudomonadota</taxon>
        <taxon>Gammaproteobacteria</taxon>
        <taxon>Thiohalomonadales</taxon>
        <taxon>Thiohalomonadaceae</taxon>
        <taxon>Thiohalomonas</taxon>
    </lineage>
</organism>
<name>A0A1G5QYL3_9GAMM</name>